<comment type="caution">
    <text evidence="2">The sequence shown here is derived from an EMBL/GenBank/DDBJ whole genome shotgun (WGS) entry which is preliminary data.</text>
</comment>
<dbReference type="Gene3D" id="2.10.109.10">
    <property type="entry name" value="Umud Fragment, subunit A"/>
    <property type="match status" value="1"/>
</dbReference>
<dbReference type="CDD" id="cd00093">
    <property type="entry name" value="HTH_XRE"/>
    <property type="match status" value="1"/>
</dbReference>
<dbReference type="Proteomes" id="UP000278081">
    <property type="component" value="Unassembled WGS sequence"/>
</dbReference>
<dbReference type="SMART" id="SM00530">
    <property type="entry name" value="HTH_XRE"/>
    <property type="match status" value="1"/>
</dbReference>
<dbReference type="InterPro" id="IPR010982">
    <property type="entry name" value="Lambda_DNA-bd_dom_sf"/>
</dbReference>
<reference evidence="2 3" key="1">
    <citation type="submission" date="2018-11" db="EMBL/GenBank/DDBJ databases">
        <title>Rhizobium chutanense sp. nov., isolated from root nodules of Phaseolus vulgaris in China.</title>
        <authorList>
            <person name="Huo Y."/>
        </authorList>
    </citation>
    <scope>NUCLEOTIDE SEQUENCE [LARGE SCALE GENOMIC DNA]</scope>
    <source>
        <strain evidence="2 3">C16</strain>
    </source>
</reference>
<dbReference type="SUPFAM" id="SSF47413">
    <property type="entry name" value="lambda repressor-like DNA-binding domains"/>
    <property type="match status" value="1"/>
</dbReference>
<dbReference type="InterPro" id="IPR036286">
    <property type="entry name" value="LexA/Signal_pep-like_sf"/>
</dbReference>
<dbReference type="PROSITE" id="PS50943">
    <property type="entry name" value="HTH_CROC1"/>
    <property type="match status" value="1"/>
</dbReference>
<dbReference type="OrthoDB" id="7984422at2"/>
<dbReference type="Pfam" id="PF00717">
    <property type="entry name" value="Peptidase_S24"/>
    <property type="match status" value="1"/>
</dbReference>
<feature type="domain" description="HTH cro/C1-type" evidence="1">
    <location>
        <begin position="7"/>
        <end position="62"/>
    </location>
</feature>
<accession>A0A432P430</accession>
<evidence type="ECO:0000313" key="2">
    <source>
        <dbReference type="EMBL" id="RUM06894.1"/>
    </source>
</evidence>
<sequence length="234" mass="26410">MTWWKRLDSRRIELGWSGAELARRAGIPYANINKYLNGKIEQPRGEEMQKLASAIGKSALWLRDGLELSDVEAAPIEGRLLPVAVVGKVEAGTFREVDDMDQSERELLSLPADDRFPSARLMAFDVSGDSMNDLRPRPILPGDRVICVSYEDVAHEAPLRDGMVVVVERTRDGGQTREWSVKQIELYQDRTEYHPRSTNPKHRPIVVPRDHAADTGTMVEIIGLVRRVVNDLPF</sequence>
<dbReference type="SUPFAM" id="SSF51306">
    <property type="entry name" value="LexA/Signal peptidase"/>
    <property type="match status" value="1"/>
</dbReference>
<dbReference type="Gene3D" id="1.10.260.40">
    <property type="entry name" value="lambda repressor-like DNA-binding domains"/>
    <property type="match status" value="1"/>
</dbReference>
<evidence type="ECO:0000313" key="3">
    <source>
        <dbReference type="Proteomes" id="UP000278081"/>
    </source>
</evidence>
<dbReference type="GO" id="GO:0003677">
    <property type="term" value="F:DNA binding"/>
    <property type="evidence" value="ECO:0007669"/>
    <property type="project" value="InterPro"/>
</dbReference>
<organism evidence="2 3">
    <name type="scientific">Rhizobium chutanense</name>
    <dbReference type="NCBI Taxonomy" id="2035448"/>
    <lineage>
        <taxon>Bacteria</taxon>
        <taxon>Pseudomonadati</taxon>
        <taxon>Pseudomonadota</taxon>
        <taxon>Alphaproteobacteria</taxon>
        <taxon>Hyphomicrobiales</taxon>
        <taxon>Rhizobiaceae</taxon>
        <taxon>Rhizobium/Agrobacterium group</taxon>
        <taxon>Rhizobium</taxon>
    </lineage>
</organism>
<evidence type="ECO:0000259" key="1">
    <source>
        <dbReference type="PROSITE" id="PS50943"/>
    </source>
</evidence>
<dbReference type="CDD" id="cd06529">
    <property type="entry name" value="S24_LexA-like"/>
    <property type="match status" value="1"/>
</dbReference>
<dbReference type="InterPro" id="IPR001387">
    <property type="entry name" value="Cro/C1-type_HTH"/>
</dbReference>
<dbReference type="AlphaFoldDB" id="A0A432P430"/>
<name>A0A432P430_9HYPH</name>
<dbReference type="InterPro" id="IPR015927">
    <property type="entry name" value="Peptidase_S24_S26A/B/C"/>
</dbReference>
<dbReference type="EMBL" id="RJTJ01000008">
    <property type="protein sequence ID" value="RUM06894.1"/>
    <property type="molecule type" value="Genomic_DNA"/>
</dbReference>
<dbReference type="InterPro" id="IPR039418">
    <property type="entry name" value="LexA-like"/>
</dbReference>
<dbReference type="Pfam" id="PF01381">
    <property type="entry name" value="HTH_3"/>
    <property type="match status" value="1"/>
</dbReference>
<protein>
    <submittedName>
        <fullName evidence="2">Helix-turn-helix domain-containing protein</fullName>
    </submittedName>
</protein>
<gene>
    <name evidence="2" type="ORF">EFR84_11335</name>
</gene>
<proteinExistence type="predicted"/>